<dbReference type="EMBL" id="LS483476">
    <property type="protein sequence ID" value="SQI53679.1"/>
    <property type="molecule type" value="Genomic_DNA"/>
</dbReference>
<feature type="domain" description="DUF2087" evidence="1">
    <location>
        <begin position="29"/>
        <end position="95"/>
    </location>
</feature>
<dbReference type="Pfam" id="PF09860">
    <property type="entry name" value="DUF2087"/>
    <property type="match status" value="1"/>
</dbReference>
<dbReference type="STRING" id="1348624.GCA_001591545_00129"/>
<dbReference type="Proteomes" id="UP000249134">
    <property type="component" value="Chromosome 1"/>
</dbReference>
<dbReference type="AlphaFoldDB" id="A0A2X4VTP3"/>
<evidence type="ECO:0000259" key="1">
    <source>
        <dbReference type="Pfam" id="PF09860"/>
    </source>
</evidence>
<keyword evidence="3" id="KW-1185">Reference proteome</keyword>
<reference evidence="2 3" key="1">
    <citation type="submission" date="2018-06" db="EMBL/GenBank/DDBJ databases">
        <authorList>
            <consortium name="Pathogen Informatics"/>
            <person name="Doyle S."/>
        </authorList>
    </citation>
    <scope>NUCLEOTIDE SEQUENCE [LARGE SCALE GENOMIC DNA]</scope>
    <source>
        <strain evidence="2 3">NCTC4824</strain>
    </source>
</reference>
<accession>A0A2X4VTP3</accession>
<sequence length="97" mass="11944">MDWRYTVTKEEEEKVLDTYFKDGLDGPLDIFPSKEKRKRIVLQHLLSRFEINKKYTEREINEVLKSVYGDFATIRRYFIDYGFMERNKDCSKYWLKK</sequence>
<dbReference type="RefSeq" id="WP_066135982.1">
    <property type="nucleotide sequence ID" value="NZ_CBCSGM010000001.1"/>
</dbReference>
<dbReference type="InterPro" id="IPR018656">
    <property type="entry name" value="DUF2087"/>
</dbReference>
<gene>
    <name evidence="2" type="ORF">NCTC4824_01030</name>
</gene>
<dbReference type="KEGG" id="blen:NCTC4824_01030"/>
<proteinExistence type="predicted"/>
<evidence type="ECO:0000313" key="3">
    <source>
        <dbReference type="Proteomes" id="UP000249134"/>
    </source>
</evidence>
<evidence type="ECO:0000313" key="2">
    <source>
        <dbReference type="EMBL" id="SQI53679.1"/>
    </source>
</evidence>
<name>A0A2X4VTP3_LEDLE</name>
<protein>
    <submittedName>
        <fullName evidence="2">Putative transcriptional regulator</fullName>
    </submittedName>
</protein>
<organism evidence="2 3">
    <name type="scientific">Lederbergia lenta</name>
    <name type="common">Bacillus lentus</name>
    <dbReference type="NCBI Taxonomy" id="1467"/>
    <lineage>
        <taxon>Bacteria</taxon>
        <taxon>Bacillati</taxon>
        <taxon>Bacillota</taxon>
        <taxon>Bacilli</taxon>
        <taxon>Bacillales</taxon>
        <taxon>Bacillaceae</taxon>
        <taxon>Lederbergia</taxon>
    </lineage>
</organism>